<gene>
    <name evidence="1" type="ORF">GCM10010170_033390</name>
</gene>
<dbReference type="RefSeq" id="WP_344613289.1">
    <property type="nucleotide sequence ID" value="NZ_BAAARV010000025.1"/>
</dbReference>
<keyword evidence="2" id="KW-1185">Reference proteome</keyword>
<evidence type="ECO:0000313" key="2">
    <source>
        <dbReference type="Proteomes" id="UP001501444"/>
    </source>
</evidence>
<proteinExistence type="predicted"/>
<reference evidence="1 2" key="1">
    <citation type="journal article" date="2019" name="Int. J. Syst. Evol. Microbiol.">
        <title>The Global Catalogue of Microorganisms (GCM) 10K type strain sequencing project: providing services to taxonomists for standard genome sequencing and annotation.</title>
        <authorList>
            <consortium name="The Broad Institute Genomics Platform"/>
            <consortium name="The Broad Institute Genome Sequencing Center for Infectious Disease"/>
            <person name="Wu L."/>
            <person name="Ma J."/>
        </authorList>
    </citation>
    <scope>NUCLEOTIDE SEQUENCE [LARGE SCALE GENOMIC DNA]</scope>
    <source>
        <strain evidence="1 2">JCM 3272</strain>
    </source>
</reference>
<organism evidence="1 2">
    <name type="scientific">Dactylosporangium salmoneum</name>
    <dbReference type="NCBI Taxonomy" id="53361"/>
    <lineage>
        <taxon>Bacteria</taxon>
        <taxon>Bacillati</taxon>
        <taxon>Actinomycetota</taxon>
        <taxon>Actinomycetes</taxon>
        <taxon>Micromonosporales</taxon>
        <taxon>Micromonosporaceae</taxon>
        <taxon>Dactylosporangium</taxon>
    </lineage>
</organism>
<accession>A0ABN3G8U3</accession>
<sequence length="52" mass="5566">MTTYKVYSRCKLALTTHNKAQADLLAANLPGGYVVTVERKPTAGERLAAMAA</sequence>
<comment type="caution">
    <text evidence="1">The sequence shown here is derived from an EMBL/GenBank/DDBJ whole genome shotgun (WGS) entry which is preliminary data.</text>
</comment>
<evidence type="ECO:0000313" key="1">
    <source>
        <dbReference type="EMBL" id="GAA2346542.1"/>
    </source>
</evidence>
<dbReference type="EMBL" id="BAAARV010000025">
    <property type="protein sequence ID" value="GAA2346542.1"/>
    <property type="molecule type" value="Genomic_DNA"/>
</dbReference>
<dbReference type="Proteomes" id="UP001501444">
    <property type="component" value="Unassembled WGS sequence"/>
</dbReference>
<protein>
    <submittedName>
        <fullName evidence="1">Uncharacterized protein</fullName>
    </submittedName>
</protein>
<name>A0ABN3G8U3_9ACTN</name>